<dbReference type="GO" id="GO:0015074">
    <property type="term" value="P:DNA integration"/>
    <property type="evidence" value="ECO:0007669"/>
    <property type="project" value="InterPro"/>
</dbReference>
<sequence length="323" mass="35828">MTDLAVYWLEEKADTVEIQTLGIYTDTWERVCRPALGSLQVGEVTTGTVDAFLRAIAKTAPSRARLAQIVCSGIFSTAVRLDLIPYNPARETTRPKIKKKPVRAITVEEFEIVRARITDYCRHEVVDADGITRPRPGPKPGQDLQDIMDLLIATGGRISEVLALRRDEDVDLSTKPATVAIQGTLIVPRTKGEKLRRQEYRKGDAPPLTVKLPQFAADSLRRRLSRPVPEESVGAVFVTGTGNWVSPANVRRAWRAALGEEYAWVKPHSFRRTVATLVKQQYGVEGAQAQLGHANTRVTEAHYIERVTHVPDMTSVLNTFGPA</sequence>
<dbReference type="InterPro" id="IPR011010">
    <property type="entry name" value="DNA_brk_join_enz"/>
</dbReference>
<feature type="domain" description="Tyr recombinase" evidence="5">
    <location>
        <begin position="116"/>
        <end position="318"/>
    </location>
</feature>
<dbReference type="CDD" id="cd00397">
    <property type="entry name" value="DNA_BRE_C"/>
    <property type="match status" value="1"/>
</dbReference>
<dbReference type="GO" id="GO:0006310">
    <property type="term" value="P:DNA recombination"/>
    <property type="evidence" value="ECO:0007669"/>
    <property type="project" value="UniProtKB-KW"/>
</dbReference>
<dbReference type="Pfam" id="PF00589">
    <property type="entry name" value="Phage_integrase"/>
    <property type="match status" value="1"/>
</dbReference>
<dbReference type="Proteomes" id="UP000502345">
    <property type="component" value="Chromosome"/>
</dbReference>
<evidence type="ECO:0000313" key="8">
    <source>
        <dbReference type="Proteomes" id="UP000502345"/>
    </source>
</evidence>
<evidence type="ECO:0000256" key="4">
    <source>
        <dbReference type="PROSITE-ProRule" id="PRU01248"/>
    </source>
</evidence>
<evidence type="ECO:0000259" key="6">
    <source>
        <dbReference type="PROSITE" id="PS51900"/>
    </source>
</evidence>
<reference evidence="7 8" key="1">
    <citation type="submission" date="2020-03" db="EMBL/GenBank/DDBJ databases">
        <title>Screen low temperature-resistant strains for efficient degradation of petroleum hydrocarbons under the low temperature.</title>
        <authorList>
            <person name="Wang Y."/>
            <person name="Chen J."/>
        </authorList>
    </citation>
    <scope>NUCLEOTIDE SEQUENCE [LARGE SCALE GENOMIC DNA]</scope>
    <source>
        <strain evidence="7 8">KB1</strain>
    </source>
</reference>
<feature type="domain" description="Core-binding (CB)" evidence="6">
    <location>
        <begin position="1"/>
        <end position="79"/>
    </location>
</feature>
<evidence type="ECO:0000259" key="5">
    <source>
        <dbReference type="PROSITE" id="PS51898"/>
    </source>
</evidence>
<protein>
    <recommendedName>
        <fullName evidence="9">Tyrosine-type recombinase/integrase</fullName>
    </recommendedName>
</protein>
<dbReference type="InterPro" id="IPR010998">
    <property type="entry name" value="Integrase_recombinase_N"/>
</dbReference>
<dbReference type="PROSITE" id="PS51900">
    <property type="entry name" value="CB"/>
    <property type="match status" value="1"/>
</dbReference>
<dbReference type="EMBL" id="CP050124">
    <property type="protein sequence ID" value="QIP37567.1"/>
    <property type="molecule type" value="Genomic_DNA"/>
</dbReference>
<comment type="similarity">
    <text evidence="1">Belongs to the 'phage' integrase family.</text>
</comment>
<dbReference type="AlphaFoldDB" id="A0A6G9CKN8"/>
<dbReference type="SUPFAM" id="SSF56349">
    <property type="entry name" value="DNA breaking-rejoining enzymes"/>
    <property type="match status" value="1"/>
</dbReference>
<accession>A0A6G9CKN8</accession>
<dbReference type="InterPro" id="IPR013762">
    <property type="entry name" value="Integrase-like_cat_sf"/>
</dbReference>
<dbReference type="GO" id="GO:0003677">
    <property type="term" value="F:DNA binding"/>
    <property type="evidence" value="ECO:0007669"/>
    <property type="project" value="UniProtKB-UniRule"/>
</dbReference>
<dbReference type="InterPro" id="IPR050090">
    <property type="entry name" value="Tyrosine_recombinase_XerCD"/>
</dbReference>
<evidence type="ECO:0000313" key="7">
    <source>
        <dbReference type="EMBL" id="QIP37567.1"/>
    </source>
</evidence>
<dbReference type="PANTHER" id="PTHR30349:SF41">
    <property type="entry name" value="INTEGRASE_RECOMBINASE PROTEIN MJ0367-RELATED"/>
    <property type="match status" value="1"/>
</dbReference>
<evidence type="ECO:0008006" key="9">
    <source>
        <dbReference type="Google" id="ProtNLM"/>
    </source>
</evidence>
<dbReference type="Pfam" id="PF22022">
    <property type="entry name" value="Phage_int_M"/>
    <property type="match status" value="1"/>
</dbReference>
<dbReference type="PANTHER" id="PTHR30349">
    <property type="entry name" value="PHAGE INTEGRASE-RELATED"/>
    <property type="match status" value="1"/>
</dbReference>
<dbReference type="PROSITE" id="PS51898">
    <property type="entry name" value="TYR_RECOMBINASE"/>
    <property type="match status" value="1"/>
</dbReference>
<dbReference type="InterPro" id="IPR044068">
    <property type="entry name" value="CB"/>
</dbReference>
<dbReference type="Gene3D" id="1.10.443.10">
    <property type="entry name" value="Intergrase catalytic core"/>
    <property type="match status" value="1"/>
</dbReference>
<keyword evidence="2 4" id="KW-0238">DNA-binding</keyword>
<dbReference type="Gene3D" id="1.10.150.130">
    <property type="match status" value="1"/>
</dbReference>
<evidence type="ECO:0000256" key="3">
    <source>
        <dbReference type="ARBA" id="ARBA00023172"/>
    </source>
</evidence>
<evidence type="ECO:0000256" key="1">
    <source>
        <dbReference type="ARBA" id="ARBA00008857"/>
    </source>
</evidence>
<organism evidence="7 8">
    <name type="scientific">Rhodococcus erythropolis</name>
    <name type="common">Arthrobacter picolinophilus</name>
    <dbReference type="NCBI Taxonomy" id="1833"/>
    <lineage>
        <taxon>Bacteria</taxon>
        <taxon>Bacillati</taxon>
        <taxon>Actinomycetota</taxon>
        <taxon>Actinomycetes</taxon>
        <taxon>Mycobacteriales</taxon>
        <taxon>Nocardiaceae</taxon>
        <taxon>Rhodococcus</taxon>
        <taxon>Rhodococcus erythropolis group</taxon>
    </lineage>
</organism>
<dbReference type="InterPro" id="IPR053876">
    <property type="entry name" value="Phage_int_M"/>
</dbReference>
<dbReference type="InterPro" id="IPR002104">
    <property type="entry name" value="Integrase_catalytic"/>
</dbReference>
<evidence type="ECO:0000256" key="2">
    <source>
        <dbReference type="ARBA" id="ARBA00023125"/>
    </source>
</evidence>
<gene>
    <name evidence="7" type="ORF">G9444_0323</name>
</gene>
<name>A0A6G9CKN8_RHOER</name>
<keyword evidence="3" id="KW-0233">DNA recombination</keyword>
<proteinExistence type="inferred from homology"/>